<dbReference type="InterPro" id="IPR047661">
    <property type="entry name" value="IstB"/>
</dbReference>
<evidence type="ECO:0000256" key="3">
    <source>
        <dbReference type="ARBA" id="ARBA00022840"/>
    </source>
</evidence>
<dbReference type="InterPro" id="IPR003593">
    <property type="entry name" value="AAA+_ATPase"/>
</dbReference>
<dbReference type="Pfam" id="PF01695">
    <property type="entry name" value="IstB_IS21"/>
    <property type="match status" value="1"/>
</dbReference>
<dbReference type="SUPFAM" id="SSF52540">
    <property type="entry name" value="P-loop containing nucleoside triphosphate hydrolases"/>
    <property type="match status" value="1"/>
</dbReference>
<gene>
    <name evidence="5" type="ordered locus">Halhy_0482</name>
    <name evidence="6" type="ordered locus">Halhy_2258</name>
</gene>
<dbReference type="InterPro" id="IPR002611">
    <property type="entry name" value="IstB_ATP-bd"/>
</dbReference>
<evidence type="ECO:0000313" key="7">
    <source>
        <dbReference type="Proteomes" id="UP000008461"/>
    </source>
</evidence>
<dbReference type="NCBIfam" id="NF038214">
    <property type="entry name" value="IS21_help_AAA"/>
    <property type="match status" value="1"/>
</dbReference>
<reference key="2">
    <citation type="submission" date="2011-04" db="EMBL/GenBank/DDBJ databases">
        <title>Complete sequence of chromosome of Haliscomenobacter hydrossis DSM 1100.</title>
        <authorList>
            <consortium name="US DOE Joint Genome Institute (JGI-PGF)"/>
            <person name="Lucas S."/>
            <person name="Han J."/>
            <person name="Lapidus A."/>
            <person name="Bruce D."/>
            <person name="Goodwin L."/>
            <person name="Pitluck S."/>
            <person name="Peters L."/>
            <person name="Kyrpides N."/>
            <person name="Mavromatis K."/>
            <person name="Ivanova N."/>
            <person name="Ovchinnikova G."/>
            <person name="Pagani I."/>
            <person name="Daligault H."/>
            <person name="Detter J.C."/>
            <person name="Han C."/>
            <person name="Land M."/>
            <person name="Hauser L."/>
            <person name="Markowitz V."/>
            <person name="Cheng J.-F."/>
            <person name="Hugenholtz P."/>
            <person name="Woyke T."/>
            <person name="Wu D."/>
            <person name="Verbarg S."/>
            <person name="Frueling A."/>
            <person name="Brambilla E."/>
            <person name="Klenk H.-P."/>
            <person name="Eisen J.A."/>
        </authorList>
    </citation>
    <scope>NUCLEOTIDE SEQUENCE</scope>
    <source>
        <strain>DSM 1100</strain>
    </source>
</reference>
<dbReference type="InterPro" id="IPR027417">
    <property type="entry name" value="P-loop_NTPase"/>
</dbReference>
<evidence type="ECO:0000259" key="4">
    <source>
        <dbReference type="SMART" id="SM00382"/>
    </source>
</evidence>
<evidence type="ECO:0000313" key="6">
    <source>
        <dbReference type="EMBL" id="AEE50138.1"/>
    </source>
</evidence>
<comment type="similarity">
    <text evidence="1">Belongs to the IS21/IS1162 putative ATP-binding protein family.</text>
</comment>
<keyword evidence="2" id="KW-0547">Nucleotide-binding</keyword>
<sequence length="248" mass="28693">MQQLENKLKYLRMSAVLQSLKNHNDTAQEQQLSYLEFFEMLIEDECAKRKANVLRQRLAKSKLNTQKSFEHYDLNFQPELDKKMLSEIRSCRFIDEHKNIILIGKPGTGKTHLANAIGLEAAARGYSVLFTHLHTLLEKLAQGRIDSSHRRTLQQILAPDLLILDEIGFRSLAPQALDDFFEIIRHRYEHKSTIFTSNRNFEDWGAILGDKVMASAIIDRIVHHAHILKFNGDSFRIKDFLAHLDNSI</sequence>
<keyword evidence="7" id="KW-1185">Reference proteome</keyword>
<dbReference type="EMBL" id="CP002691">
    <property type="protein sequence ID" value="AEE50138.1"/>
    <property type="molecule type" value="Genomic_DNA"/>
</dbReference>
<keyword evidence="3 6" id="KW-0067">ATP-binding</keyword>
<dbReference type="GO" id="GO:0005524">
    <property type="term" value="F:ATP binding"/>
    <property type="evidence" value="ECO:0007669"/>
    <property type="project" value="UniProtKB-KW"/>
</dbReference>
<reference evidence="6 7" key="1">
    <citation type="journal article" date="2011" name="Stand. Genomic Sci.">
        <title>Complete genome sequence of Haliscomenobacter hydrossis type strain (O).</title>
        <authorList>
            <consortium name="US DOE Joint Genome Institute (JGI-PGF)"/>
            <person name="Daligault H."/>
            <person name="Lapidus A."/>
            <person name="Zeytun A."/>
            <person name="Nolan M."/>
            <person name="Lucas S."/>
            <person name="Del Rio T.G."/>
            <person name="Tice H."/>
            <person name="Cheng J.F."/>
            <person name="Tapia R."/>
            <person name="Han C."/>
            <person name="Goodwin L."/>
            <person name="Pitluck S."/>
            <person name="Liolios K."/>
            <person name="Pagani I."/>
            <person name="Ivanova N."/>
            <person name="Huntemann M."/>
            <person name="Mavromatis K."/>
            <person name="Mikhailova N."/>
            <person name="Pati A."/>
            <person name="Chen A."/>
            <person name="Palaniappan K."/>
            <person name="Land M."/>
            <person name="Hauser L."/>
            <person name="Brambilla E.M."/>
            <person name="Rohde M."/>
            <person name="Verbarg S."/>
            <person name="Goker M."/>
            <person name="Bristow J."/>
            <person name="Eisen J.A."/>
            <person name="Markowitz V."/>
            <person name="Hugenholtz P."/>
            <person name="Kyrpides N.C."/>
            <person name="Klenk H.P."/>
            <person name="Woyke T."/>
        </authorList>
    </citation>
    <scope>NUCLEOTIDE SEQUENCE [LARGE SCALE GENOMIC DNA]</scope>
    <source>
        <strain evidence="7">ATCC 27775 / DSM 1100 / LMG 10767 / O</strain>
        <strain evidence="6">DSM 1100</strain>
    </source>
</reference>
<accession>F4KU41</accession>
<dbReference type="KEGG" id="hhy:Halhy_0482"/>
<feature type="domain" description="AAA+ ATPase" evidence="4">
    <location>
        <begin position="96"/>
        <end position="228"/>
    </location>
</feature>
<dbReference type="Gene3D" id="3.40.50.300">
    <property type="entry name" value="P-loop containing nucleotide triphosphate hydrolases"/>
    <property type="match status" value="1"/>
</dbReference>
<dbReference type="RefSeq" id="WP_013762956.1">
    <property type="nucleotide sequence ID" value="NC_015510.1"/>
</dbReference>
<protein>
    <submittedName>
        <fullName evidence="6">IstB domain protein ATP-binding protein</fullName>
    </submittedName>
</protein>
<proteinExistence type="inferred from homology"/>
<dbReference type="OrthoDB" id="8064373at2"/>
<dbReference type="PANTHER" id="PTHR30050:SF4">
    <property type="entry name" value="ATP-BINDING PROTEIN RV3427C IN INSERTION SEQUENCE-RELATED"/>
    <property type="match status" value="1"/>
</dbReference>
<dbReference type="PIRSF" id="PIRSF003073">
    <property type="entry name" value="DNAC_TnpB_IstB"/>
    <property type="match status" value="1"/>
</dbReference>
<dbReference type="InterPro" id="IPR028350">
    <property type="entry name" value="DNAC/IstB-like"/>
</dbReference>
<dbReference type="HOGENOM" id="CLU_062999_1_1_10"/>
<evidence type="ECO:0000313" key="5">
    <source>
        <dbReference type="EMBL" id="AEE48392.1"/>
    </source>
</evidence>
<dbReference type="SMART" id="SM00382">
    <property type="entry name" value="AAA"/>
    <property type="match status" value="1"/>
</dbReference>
<dbReference type="GO" id="GO:0006260">
    <property type="term" value="P:DNA replication"/>
    <property type="evidence" value="ECO:0007669"/>
    <property type="project" value="TreeGrafter"/>
</dbReference>
<dbReference type="eggNOG" id="COG1484">
    <property type="taxonomic scope" value="Bacteria"/>
</dbReference>
<dbReference type="CDD" id="cd00009">
    <property type="entry name" value="AAA"/>
    <property type="match status" value="1"/>
</dbReference>
<organism evidence="6 7">
    <name type="scientific">Haliscomenobacter hydrossis (strain ATCC 27775 / DSM 1100 / LMG 10767 / O)</name>
    <dbReference type="NCBI Taxonomy" id="760192"/>
    <lineage>
        <taxon>Bacteria</taxon>
        <taxon>Pseudomonadati</taxon>
        <taxon>Bacteroidota</taxon>
        <taxon>Saprospiria</taxon>
        <taxon>Saprospirales</taxon>
        <taxon>Haliscomenobacteraceae</taxon>
        <taxon>Haliscomenobacter</taxon>
    </lineage>
</organism>
<evidence type="ECO:0000256" key="2">
    <source>
        <dbReference type="ARBA" id="ARBA00022741"/>
    </source>
</evidence>
<dbReference type="PANTHER" id="PTHR30050">
    <property type="entry name" value="CHROMOSOMAL REPLICATION INITIATOR PROTEIN DNAA"/>
    <property type="match status" value="1"/>
</dbReference>
<dbReference type="STRING" id="760192.Halhy_0482"/>
<dbReference type="AlphaFoldDB" id="F4KU41"/>
<evidence type="ECO:0000256" key="1">
    <source>
        <dbReference type="ARBA" id="ARBA00008059"/>
    </source>
</evidence>
<name>F4KU41_HALH1</name>
<dbReference type="KEGG" id="hhy:Halhy_2258"/>
<dbReference type="EMBL" id="CP002691">
    <property type="protein sequence ID" value="AEE48392.1"/>
    <property type="molecule type" value="Genomic_DNA"/>
</dbReference>
<dbReference type="Proteomes" id="UP000008461">
    <property type="component" value="Chromosome"/>
</dbReference>